<dbReference type="Proteomes" id="UP001060012">
    <property type="component" value="Chromosome"/>
</dbReference>
<keyword evidence="2 4" id="KW-0658">Purine biosynthesis</keyword>
<protein>
    <recommendedName>
        <fullName evidence="4 5">N5-carboxyaminoimidazole ribonucleotide synthase</fullName>
        <shortName evidence="4 5">N5-CAIR synthase</shortName>
        <ecNumber evidence="4 5">6.3.4.18</ecNumber>
    </recommendedName>
    <alternativeName>
        <fullName evidence="4 5">5-(carboxyamino)imidazole ribonucleotide synthetase</fullName>
    </alternativeName>
</protein>
<dbReference type="RefSeq" id="WP_254577146.1">
    <property type="nucleotide sequence ID" value="NZ_CP100595.1"/>
</dbReference>
<comment type="function">
    <text evidence="4">Catalyzes the ATP-dependent conversion of 5-aminoimidazole ribonucleotide (AIR) and HCO(3)(-) to N5-carboxyaminoimidazole ribonucleotide (N5-CAIR).</text>
</comment>
<gene>
    <name evidence="4 5" type="primary">purK</name>
    <name evidence="7" type="ORF">NJU99_02425</name>
</gene>
<keyword evidence="8" id="KW-1185">Reference proteome</keyword>
<comment type="function">
    <text evidence="5">Catalyzes the ATP-dependent conversion of 5-aminoimidazole ribonucleotide (AIR) and HCO(3)- to N5-carboxyaminoimidazole ribonucleotide (N5-CAIR).</text>
</comment>
<proteinExistence type="inferred from homology"/>
<reference evidence="7" key="1">
    <citation type="submission" date="2022-07" db="EMBL/GenBank/DDBJ databases">
        <title>Arcobacter roscoffensis sp. nov., a marine bacterium isolated from coastal seawater collected from Roscoff, France.</title>
        <authorList>
            <person name="Pascual J."/>
            <person name="Lepeaux C."/>
            <person name="Methner A."/>
            <person name="Overmann J."/>
        </authorList>
    </citation>
    <scope>NUCLEOTIDE SEQUENCE</scope>
    <source>
        <strain evidence="7">ARW1-2F2</strain>
    </source>
</reference>
<dbReference type="EMBL" id="CP100595">
    <property type="protein sequence ID" value="UTJ06967.1"/>
    <property type="molecule type" value="Genomic_DNA"/>
</dbReference>
<dbReference type="Pfam" id="PF17769">
    <property type="entry name" value="PurK_C"/>
    <property type="match status" value="1"/>
</dbReference>
<dbReference type="Pfam" id="PF02222">
    <property type="entry name" value="ATP-grasp"/>
    <property type="match status" value="1"/>
</dbReference>
<comment type="caution">
    <text evidence="4">Lacks conserved residue(s) required for the propagation of feature annotation.</text>
</comment>
<dbReference type="PANTHER" id="PTHR11609">
    <property type="entry name" value="PURINE BIOSYNTHESIS PROTEIN 6/7, PUR6/7"/>
    <property type="match status" value="1"/>
</dbReference>
<comment type="subunit">
    <text evidence="4 5">Homodimer.</text>
</comment>
<sequence>MTKDFNYSNLKLGIIGGGQLGKIMAVKAKKMGFHVTILDPTLDCPAAQVSDKQIVGGFFDKDKLEQIVKDSDVTTFELEHVDTSVLKKLYDEDNNIHPSPYLIELIQDKFKQKEFLDKKGIPVPKYKNVQTPADLESFGLPIIQKARKGGYDGKGVALLKDKDDLQNALPGETFIEELVDIKKELAVMVSRNIEGQIACYPVVEMLFDDRVNICDIVIAPAKVDSKIEEAARKMSIDSIEALDGVGIFGVELFLTNNDELLVNEIAPRPHNSGHYTVEACATSQFEQIIRAVTNLPLGSTKLITPAAMVNLLGEEGFTGEPVIEGIHETLEIDGLSFHFYSKKETKPFRKMGHITVLDDTVDGALEKVEKAKEILKIKGSKKV</sequence>
<dbReference type="SUPFAM" id="SSF51246">
    <property type="entry name" value="Rudiment single hybrid motif"/>
    <property type="match status" value="1"/>
</dbReference>
<comment type="catalytic activity">
    <reaction evidence="4 5">
        <text>5-amino-1-(5-phospho-beta-D-ribosyl)imidazole + hydrogencarbonate + ATP = 5-carboxyamino-1-(5-phospho-D-ribosyl)imidazole + ADP + phosphate + 2 H(+)</text>
        <dbReference type="Rhea" id="RHEA:19317"/>
        <dbReference type="ChEBI" id="CHEBI:15378"/>
        <dbReference type="ChEBI" id="CHEBI:17544"/>
        <dbReference type="ChEBI" id="CHEBI:30616"/>
        <dbReference type="ChEBI" id="CHEBI:43474"/>
        <dbReference type="ChEBI" id="CHEBI:58730"/>
        <dbReference type="ChEBI" id="CHEBI:137981"/>
        <dbReference type="ChEBI" id="CHEBI:456216"/>
        <dbReference type="EC" id="6.3.4.18"/>
    </reaction>
</comment>
<dbReference type="InterPro" id="IPR016185">
    <property type="entry name" value="PreATP-grasp_dom_sf"/>
</dbReference>
<evidence type="ECO:0000259" key="6">
    <source>
        <dbReference type="PROSITE" id="PS50975"/>
    </source>
</evidence>
<dbReference type="SUPFAM" id="SSF52440">
    <property type="entry name" value="PreATP-grasp domain"/>
    <property type="match status" value="1"/>
</dbReference>
<dbReference type="InterPro" id="IPR054350">
    <property type="entry name" value="PurT/PurK_preATP-grasp"/>
</dbReference>
<feature type="binding site" evidence="4">
    <location>
        <begin position="263"/>
        <end position="264"/>
    </location>
    <ligand>
        <name>ATP</name>
        <dbReference type="ChEBI" id="CHEBI:30616"/>
    </ligand>
</feature>
<evidence type="ECO:0000256" key="3">
    <source>
        <dbReference type="ARBA" id="ARBA00022840"/>
    </source>
</evidence>
<feature type="binding site" evidence="4">
    <location>
        <begin position="176"/>
        <end position="179"/>
    </location>
    <ligand>
        <name>ATP</name>
        <dbReference type="ChEBI" id="CHEBI:30616"/>
    </ligand>
</feature>
<dbReference type="InterPro" id="IPR040686">
    <property type="entry name" value="PurK_C"/>
</dbReference>
<dbReference type="InterPro" id="IPR003135">
    <property type="entry name" value="ATP-grasp_carboxylate-amine"/>
</dbReference>
<dbReference type="Pfam" id="PF22660">
    <property type="entry name" value="RS_preATP-grasp-like"/>
    <property type="match status" value="1"/>
</dbReference>
<keyword evidence="3 4" id="KW-0067">ATP-binding</keyword>
<dbReference type="Gene3D" id="3.30.1490.20">
    <property type="entry name" value="ATP-grasp fold, A domain"/>
    <property type="match status" value="1"/>
</dbReference>
<dbReference type="InterPro" id="IPR005875">
    <property type="entry name" value="PurK"/>
</dbReference>
<dbReference type="HAMAP" id="MF_01928">
    <property type="entry name" value="PurK"/>
    <property type="match status" value="1"/>
</dbReference>
<dbReference type="NCBIfam" id="TIGR01161">
    <property type="entry name" value="purK"/>
    <property type="match status" value="1"/>
</dbReference>
<dbReference type="GO" id="GO:0034028">
    <property type="term" value="F:5-(carboxyamino)imidazole ribonucleotide synthase activity"/>
    <property type="evidence" value="ECO:0007669"/>
    <property type="project" value="UniProtKB-EC"/>
</dbReference>
<comment type="similarity">
    <text evidence="4 5">Belongs to the PurK/PurT family.</text>
</comment>
<evidence type="ECO:0000256" key="1">
    <source>
        <dbReference type="ARBA" id="ARBA00022741"/>
    </source>
</evidence>
<dbReference type="InterPro" id="IPR013815">
    <property type="entry name" value="ATP_grasp_subdomain_1"/>
</dbReference>
<feature type="binding site" evidence="4">
    <location>
        <position position="145"/>
    </location>
    <ligand>
        <name>ATP</name>
        <dbReference type="ChEBI" id="CHEBI:30616"/>
    </ligand>
</feature>
<dbReference type="EC" id="6.3.4.18" evidence="4 5"/>
<keyword evidence="1 4" id="KW-0547">Nucleotide-binding</keyword>
<evidence type="ECO:0000313" key="7">
    <source>
        <dbReference type="EMBL" id="UTJ06967.1"/>
    </source>
</evidence>
<dbReference type="SUPFAM" id="SSF56059">
    <property type="entry name" value="Glutathione synthetase ATP-binding domain-like"/>
    <property type="match status" value="1"/>
</dbReference>
<evidence type="ECO:0000256" key="5">
    <source>
        <dbReference type="RuleBase" id="RU361200"/>
    </source>
</evidence>
<feature type="binding site" evidence="4">
    <location>
        <position position="184"/>
    </location>
    <ligand>
        <name>ATP</name>
        <dbReference type="ChEBI" id="CHEBI:30616"/>
    </ligand>
</feature>
<evidence type="ECO:0000313" key="8">
    <source>
        <dbReference type="Proteomes" id="UP001060012"/>
    </source>
</evidence>
<dbReference type="Gene3D" id="3.30.470.20">
    <property type="entry name" value="ATP-grasp fold, B domain"/>
    <property type="match status" value="1"/>
</dbReference>
<name>A0ABY5E533_9BACT</name>
<dbReference type="PANTHER" id="PTHR11609:SF5">
    <property type="entry name" value="PHOSPHORIBOSYLAMINOIMIDAZOLE CARBOXYLASE"/>
    <property type="match status" value="1"/>
</dbReference>
<evidence type="ECO:0000256" key="2">
    <source>
        <dbReference type="ARBA" id="ARBA00022755"/>
    </source>
</evidence>
<dbReference type="PROSITE" id="PS50975">
    <property type="entry name" value="ATP_GRASP"/>
    <property type="match status" value="1"/>
</dbReference>
<dbReference type="Gene3D" id="3.40.50.20">
    <property type="match status" value="1"/>
</dbReference>
<accession>A0ABY5E533</accession>
<dbReference type="NCBIfam" id="NF004679">
    <property type="entry name" value="PRK06019.1-5"/>
    <property type="match status" value="1"/>
</dbReference>
<comment type="pathway">
    <text evidence="4 5">Purine metabolism; IMP biosynthesis via de novo pathway; 5-amino-1-(5-phospho-D-ribosyl)imidazole-4-carboxylate from 5-amino-1-(5-phospho-D-ribosyl)imidazole (N5-CAIR route): step 1/2.</text>
</comment>
<organism evidence="7 8">
    <name type="scientific">Arcobacter roscoffensis</name>
    <dbReference type="NCBI Taxonomy" id="2961520"/>
    <lineage>
        <taxon>Bacteria</taxon>
        <taxon>Pseudomonadati</taxon>
        <taxon>Campylobacterota</taxon>
        <taxon>Epsilonproteobacteria</taxon>
        <taxon>Campylobacterales</taxon>
        <taxon>Arcobacteraceae</taxon>
        <taxon>Arcobacter</taxon>
    </lineage>
</organism>
<feature type="binding site" evidence="4">
    <location>
        <position position="109"/>
    </location>
    <ligand>
        <name>ATP</name>
        <dbReference type="ChEBI" id="CHEBI:30616"/>
    </ligand>
</feature>
<dbReference type="InterPro" id="IPR011054">
    <property type="entry name" value="Rudment_hybrid_motif"/>
</dbReference>
<dbReference type="InterPro" id="IPR011761">
    <property type="entry name" value="ATP-grasp"/>
</dbReference>
<evidence type="ECO:0000256" key="4">
    <source>
        <dbReference type="HAMAP-Rule" id="MF_01928"/>
    </source>
</evidence>
<keyword evidence="4 5" id="KW-0436">Ligase</keyword>
<feature type="domain" description="ATP-grasp" evidence="6">
    <location>
        <begin position="113"/>
        <end position="293"/>
    </location>
</feature>